<evidence type="ECO:0000313" key="2">
    <source>
        <dbReference type="EMBL" id="KKL51284.1"/>
    </source>
</evidence>
<sequence length="197" mass="22386">KTALNKTYADVKAGKITKEEAKSSNLSKIDDLIDKAKDADERESLRDVKTIIQQEAGEDVKTLKEEVKSLRDDIKFLKTNSLRNIEDKVLDSIDNLEKEFGKEMVDKYRKQLETKAYKFPSSDIESIFLITASKADRDLAILTRAKRLEKLELKRKKDGSSIGGDDTITPKSKYVKDKAGKVTTDSIIQRVRERMGK</sequence>
<organism evidence="2">
    <name type="scientific">marine sediment metagenome</name>
    <dbReference type="NCBI Taxonomy" id="412755"/>
    <lineage>
        <taxon>unclassified sequences</taxon>
        <taxon>metagenomes</taxon>
        <taxon>ecological metagenomes</taxon>
    </lineage>
</organism>
<proteinExistence type="predicted"/>
<reference evidence="2" key="1">
    <citation type="journal article" date="2015" name="Nature">
        <title>Complex archaea that bridge the gap between prokaryotes and eukaryotes.</title>
        <authorList>
            <person name="Spang A."/>
            <person name="Saw J.H."/>
            <person name="Jorgensen S.L."/>
            <person name="Zaremba-Niedzwiedzka K."/>
            <person name="Martijn J."/>
            <person name="Lind A.E."/>
            <person name="van Eijk R."/>
            <person name="Schleper C."/>
            <person name="Guy L."/>
            <person name="Ettema T.J."/>
        </authorList>
    </citation>
    <scope>NUCLEOTIDE SEQUENCE</scope>
</reference>
<name>A0A0F9CQ48_9ZZZZ</name>
<keyword evidence="1" id="KW-0175">Coiled coil</keyword>
<dbReference type="EMBL" id="LAZR01032304">
    <property type="protein sequence ID" value="KKL51284.1"/>
    <property type="molecule type" value="Genomic_DNA"/>
</dbReference>
<accession>A0A0F9CQ48</accession>
<evidence type="ECO:0000256" key="1">
    <source>
        <dbReference type="SAM" id="Coils"/>
    </source>
</evidence>
<gene>
    <name evidence="2" type="ORF">LCGC14_2297050</name>
</gene>
<dbReference type="AlphaFoldDB" id="A0A0F9CQ48"/>
<feature type="coiled-coil region" evidence="1">
    <location>
        <begin position="53"/>
        <end position="80"/>
    </location>
</feature>
<protein>
    <submittedName>
        <fullName evidence="2">Uncharacterized protein</fullName>
    </submittedName>
</protein>
<comment type="caution">
    <text evidence="2">The sequence shown here is derived from an EMBL/GenBank/DDBJ whole genome shotgun (WGS) entry which is preliminary data.</text>
</comment>
<feature type="non-terminal residue" evidence="2">
    <location>
        <position position="1"/>
    </location>
</feature>